<dbReference type="GeneID" id="22915092"/>
<evidence type="ECO:0000313" key="2">
    <source>
        <dbReference type="Proteomes" id="UP000019763"/>
    </source>
</evidence>
<dbReference type="EMBL" id="AFNH02001062">
    <property type="protein sequence ID" value="EZG44783.1"/>
    <property type="molecule type" value="Genomic_DNA"/>
</dbReference>
<name>A0A023B012_GRENI</name>
<evidence type="ECO:0000313" key="1">
    <source>
        <dbReference type="EMBL" id="EZG44783.1"/>
    </source>
</evidence>
<sequence>MAQLIECMSDRIESLCERVRNTRQIQVKEIQKNIEMQWATAQDLIKRTPTPSSLVYTDVHAIERATETMRKRLVDSLAAQDTVANVAHGASSNDVDQYLTDVRRSANIVAAALQQTEVYRAVLE</sequence>
<keyword evidence="2" id="KW-1185">Reference proteome</keyword>
<gene>
    <name evidence="1" type="ORF">GNI_143680</name>
</gene>
<dbReference type="Proteomes" id="UP000019763">
    <property type="component" value="Unassembled WGS sequence"/>
</dbReference>
<reference evidence="1" key="1">
    <citation type="submission" date="2013-12" db="EMBL/GenBank/DDBJ databases">
        <authorList>
            <person name="Omoto C.K."/>
            <person name="Sibley D."/>
            <person name="Venepally P."/>
            <person name="Hadjithomas M."/>
            <person name="Karamycheva S."/>
            <person name="Brunk B."/>
            <person name="Roos D."/>
            <person name="Caler E."/>
            <person name="Lorenzi H."/>
        </authorList>
    </citation>
    <scope>NUCLEOTIDE SEQUENCE</scope>
</reference>
<accession>A0A023B012</accession>
<dbReference type="VEuPathDB" id="CryptoDB:GNI_143680"/>
<comment type="caution">
    <text evidence="1">The sequence shown here is derived from an EMBL/GenBank/DDBJ whole genome shotgun (WGS) entry which is preliminary data.</text>
</comment>
<dbReference type="RefSeq" id="XP_011132665.1">
    <property type="nucleotide sequence ID" value="XM_011134363.1"/>
</dbReference>
<organism evidence="1 2">
    <name type="scientific">Gregarina niphandrodes</name>
    <name type="common">Septate eugregarine</name>
    <dbReference type="NCBI Taxonomy" id="110365"/>
    <lineage>
        <taxon>Eukaryota</taxon>
        <taxon>Sar</taxon>
        <taxon>Alveolata</taxon>
        <taxon>Apicomplexa</taxon>
        <taxon>Conoidasida</taxon>
        <taxon>Gregarinasina</taxon>
        <taxon>Eugregarinorida</taxon>
        <taxon>Gregarinidae</taxon>
        <taxon>Gregarina</taxon>
    </lineage>
</organism>
<protein>
    <submittedName>
        <fullName evidence="1">Uncharacterized protein</fullName>
    </submittedName>
</protein>
<dbReference type="AlphaFoldDB" id="A0A023B012"/>
<proteinExistence type="predicted"/>